<dbReference type="SMART" id="SM00100">
    <property type="entry name" value="cNMP"/>
    <property type="match status" value="1"/>
</dbReference>
<dbReference type="AlphaFoldDB" id="A0AA48KA89"/>
<evidence type="ECO:0000313" key="7">
    <source>
        <dbReference type="Proteomes" id="UP001238179"/>
    </source>
</evidence>
<dbReference type="PANTHER" id="PTHR24567">
    <property type="entry name" value="CRP FAMILY TRANSCRIPTIONAL REGULATORY PROTEIN"/>
    <property type="match status" value="1"/>
</dbReference>
<reference evidence="7" key="1">
    <citation type="journal article" date="2023" name="Int. J. Syst. Evol. Microbiol.">
        <title>Mesoterricola silvestris gen. nov., sp. nov., Mesoterricola sediminis sp. nov., Geothrix oryzae sp. nov., Geothrix edaphica sp. nov., Geothrix rubra sp. nov., and Geothrix limicola sp. nov., six novel members of Acidobacteriota isolated from soils.</title>
        <authorList>
            <person name="Itoh H."/>
            <person name="Sugisawa Y."/>
            <person name="Mise K."/>
            <person name="Xu Z."/>
            <person name="Kuniyasu M."/>
            <person name="Ushijima N."/>
            <person name="Kawano K."/>
            <person name="Kobayashi E."/>
            <person name="Shiratori Y."/>
            <person name="Masuda Y."/>
            <person name="Senoo K."/>
        </authorList>
    </citation>
    <scope>NUCLEOTIDE SEQUENCE [LARGE SCALE GENOMIC DNA]</scope>
    <source>
        <strain evidence="7">W79</strain>
    </source>
</reference>
<dbReference type="PROSITE" id="PS50042">
    <property type="entry name" value="CNMP_BINDING_3"/>
    <property type="match status" value="1"/>
</dbReference>
<dbReference type="SUPFAM" id="SSF46785">
    <property type="entry name" value="Winged helix' DNA-binding domain"/>
    <property type="match status" value="1"/>
</dbReference>
<evidence type="ECO:0000256" key="3">
    <source>
        <dbReference type="ARBA" id="ARBA00023163"/>
    </source>
</evidence>
<name>A0AA48KA89_9BACT</name>
<dbReference type="Pfam" id="PF00027">
    <property type="entry name" value="cNMP_binding"/>
    <property type="match status" value="1"/>
</dbReference>
<keyword evidence="7" id="KW-1185">Reference proteome</keyword>
<dbReference type="Gene3D" id="1.10.10.10">
    <property type="entry name" value="Winged helix-like DNA-binding domain superfamily/Winged helix DNA-binding domain"/>
    <property type="match status" value="1"/>
</dbReference>
<sequence>MIPPWSAAPLFRTLQPAQRERVGRLATSRILDPEGMLFLENEPCTGFYVLVEGAIQLTRSGDTPGAHPTLAVITPVNSFAEAAMFGGEAFPATATAVKPSRVFHFPKAPFLAAMREDPDLALAIIHAQSVWLRKLTRKVEQLTGSDSSDRLRTWIREHVPAGGSFVLPVTKKTLAAQLGMTPETLSRSLRTLQDEGILQVRGTTLSRKPTA</sequence>
<dbReference type="InterPro" id="IPR018490">
    <property type="entry name" value="cNMP-bd_dom_sf"/>
</dbReference>
<evidence type="ECO:0000256" key="2">
    <source>
        <dbReference type="ARBA" id="ARBA00023125"/>
    </source>
</evidence>
<evidence type="ECO:0000256" key="1">
    <source>
        <dbReference type="ARBA" id="ARBA00023015"/>
    </source>
</evidence>
<dbReference type="InterPro" id="IPR050397">
    <property type="entry name" value="Env_Response_Regulators"/>
</dbReference>
<accession>A0AA48KA89</accession>
<dbReference type="GO" id="GO:0003677">
    <property type="term" value="F:DNA binding"/>
    <property type="evidence" value="ECO:0007669"/>
    <property type="project" value="UniProtKB-KW"/>
</dbReference>
<dbReference type="Pfam" id="PF13545">
    <property type="entry name" value="HTH_Crp_2"/>
    <property type="match status" value="1"/>
</dbReference>
<dbReference type="Gene3D" id="2.60.120.10">
    <property type="entry name" value="Jelly Rolls"/>
    <property type="match status" value="1"/>
</dbReference>
<dbReference type="RefSeq" id="WP_316413052.1">
    <property type="nucleotide sequence ID" value="NZ_AP027080.1"/>
</dbReference>
<dbReference type="SMART" id="SM00419">
    <property type="entry name" value="HTH_CRP"/>
    <property type="match status" value="1"/>
</dbReference>
<organism evidence="6 7">
    <name type="scientific">Mesoterricola silvestris</name>
    <dbReference type="NCBI Taxonomy" id="2927979"/>
    <lineage>
        <taxon>Bacteria</taxon>
        <taxon>Pseudomonadati</taxon>
        <taxon>Acidobacteriota</taxon>
        <taxon>Holophagae</taxon>
        <taxon>Holophagales</taxon>
        <taxon>Holophagaceae</taxon>
        <taxon>Mesoterricola</taxon>
    </lineage>
</organism>
<dbReference type="EMBL" id="AP027080">
    <property type="protein sequence ID" value="BDU74376.1"/>
    <property type="molecule type" value="Genomic_DNA"/>
</dbReference>
<dbReference type="InterPro" id="IPR036390">
    <property type="entry name" value="WH_DNA-bd_sf"/>
</dbReference>
<dbReference type="PROSITE" id="PS51063">
    <property type="entry name" value="HTH_CRP_2"/>
    <property type="match status" value="1"/>
</dbReference>
<keyword evidence="1" id="KW-0805">Transcription regulation</keyword>
<gene>
    <name evidence="6" type="primary">ftrB</name>
    <name evidence="6" type="ORF">METEAL_35500</name>
</gene>
<feature type="domain" description="HTH crp-type" evidence="5">
    <location>
        <begin position="145"/>
        <end position="211"/>
    </location>
</feature>
<dbReference type="SUPFAM" id="SSF51206">
    <property type="entry name" value="cAMP-binding domain-like"/>
    <property type="match status" value="1"/>
</dbReference>
<proteinExistence type="predicted"/>
<dbReference type="InterPro" id="IPR014710">
    <property type="entry name" value="RmlC-like_jellyroll"/>
</dbReference>
<dbReference type="GO" id="GO:0005829">
    <property type="term" value="C:cytosol"/>
    <property type="evidence" value="ECO:0007669"/>
    <property type="project" value="TreeGrafter"/>
</dbReference>
<dbReference type="InterPro" id="IPR000595">
    <property type="entry name" value="cNMP-bd_dom"/>
</dbReference>
<keyword evidence="2" id="KW-0238">DNA-binding</keyword>
<feature type="domain" description="Cyclic nucleotide-binding" evidence="4">
    <location>
        <begin position="10"/>
        <end position="110"/>
    </location>
</feature>
<evidence type="ECO:0000313" key="6">
    <source>
        <dbReference type="EMBL" id="BDU74376.1"/>
    </source>
</evidence>
<dbReference type="InterPro" id="IPR036388">
    <property type="entry name" value="WH-like_DNA-bd_sf"/>
</dbReference>
<dbReference type="PANTHER" id="PTHR24567:SF68">
    <property type="entry name" value="DNA-BINDING TRANSCRIPTIONAL DUAL REGULATOR CRP"/>
    <property type="match status" value="1"/>
</dbReference>
<dbReference type="CDD" id="cd00038">
    <property type="entry name" value="CAP_ED"/>
    <property type="match status" value="1"/>
</dbReference>
<keyword evidence="3" id="KW-0804">Transcription</keyword>
<protein>
    <submittedName>
        <fullName evidence="6">Transcriptional regulator</fullName>
    </submittedName>
</protein>
<dbReference type="PRINTS" id="PR00034">
    <property type="entry name" value="HTHCRP"/>
</dbReference>
<dbReference type="KEGG" id="msil:METEAL_35500"/>
<evidence type="ECO:0000259" key="4">
    <source>
        <dbReference type="PROSITE" id="PS50042"/>
    </source>
</evidence>
<dbReference type="Proteomes" id="UP001238179">
    <property type="component" value="Chromosome"/>
</dbReference>
<dbReference type="InterPro" id="IPR012318">
    <property type="entry name" value="HTH_CRP"/>
</dbReference>
<evidence type="ECO:0000259" key="5">
    <source>
        <dbReference type="PROSITE" id="PS51063"/>
    </source>
</evidence>
<dbReference type="GO" id="GO:0003700">
    <property type="term" value="F:DNA-binding transcription factor activity"/>
    <property type="evidence" value="ECO:0007669"/>
    <property type="project" value="TreeGrafter"/>
</dbReference>